<evidence type="ECO:0000313" key="2">
    <source>
        <dbReference type="EMBL" id="PWA12080.1"/>
    </source>
</evidence>
<evidence type="ECO:0000259" key="1">
    <source>
        <dbReference type="Pfam" id="PF12728"/>
    </source>
</evidence>
<dbReference type="NCBIfam" id="TIGR01764">
    <property type="entry name" value="excise"/>
    <property type="match status" value="1"/>
</dbReference>
<sequence length="77" mass="8969">MIERQTMTAKEAAQYIGVSYWLILEMAKRGEIPCIRAGKRVLFRNEALDLWMSGQEMRSMQQSVSNKEYGVLRKIEV</sequence>
<evidence type="ECO:0000313" key="3">
    <source>
        <dbReference type="Proteomes" id="UP000245998"/>
    </source>
</evidence>
<protein>
    <submittedName>
        <fullName evidence="2">DNA-binding protein</fullName>
    </submittedName>
</protein>
<name>A0A2U1K3G8_9BACI</name>
<dbReference type="OrthoDB" id="515428at2"/>
<dbReference type="GO" id="GO:0003677">
    <property type="term" value="F:DNA binding"/>
    <property type="evidence" value="ECO:0007669"/>
    <property type="project" value="UniProtKB-KW"/>
</dbReference>
<dbReference type="EMBL" id="QCZG01000012">
    <property type="protein sequence ID" value="PWA12080.1"/>
    <property type="molecule type" value="Genomic_DNA"/>
</dbReference>
<dbReference type="RefSeq" id="WP_116554273.1">
    <property type="nucleotide sequence ID" value="NZ_QCZG01000012.1"/>
</dbReference>
<feature type="domain" description="Helix-turn-helix" evidence="1">
    <location>
        <begin position="7"/>
        <end position="55"/>
    </location>
</feature>
<dbReference type="AlphaFoldDB" id="A0A2U1K3G8"/>
<reference evidence="2 3" key="1">
    <citation type="submission" date="2018-04" db="EMBL/GenBank/DDBJ databases">
        <title>Camelliibacillus theae gen. nov., sp. nov., isolated from Pu'er tea.</title>
        <authorList>
            <person name="Niu L."/>
        </authorList>
    </citation>
    <scope>NUCLEOTIDE SEQUENCE [LARGE SCALE GENOMIC DNA]</scope>
    <source>
        <strain evidence="2 3">T8</strain>
    </source>
</reference>
<gene>
    <name evidence="2" type="ORF">DCC39_07470</name>
</gene>
<dbReference type="InterPro" id="IPR009061">
    <property type="entry name" value="DNA-bd_dom_put_sf"/>
</dbReference>
<comment type="caution">
    <text evidence="2">The sequence shown here is derived from an EMBL/GenBank/DDBJ whole genome shotgun (WGS) entry which is preliminary data.</text>
</comment>
<dbReference type="InterPro" id="IPR010093">
    <property type="entry name" value="SinI_DNA-bd"/>
</dbReference>
<organism evidence="2 3">
    <name type="scientific">Pueribacillus theae</name>
    <dbReference type="NCBI Taxonomy" id="2171751"/>
    <lineage>
        <taxon>Bacteria</taxon>
        <taxon>Bacillati</taxon>
        <taxon>Bacillota</taxon>
        <taxon>Bacilli</taxon>
        <taxon>Bacillales</taxon>
        <taxon>Bacillaceae</taxon>
        <taxon>Pueribacillus</taxon>
    </lineage>
</organism>
<dbReference type="Proteomes" id="UP000245998">
    <property type="component" value="Unassembled WGS sequence"/>
</dbReference>
<dbReference type="SUPFAM" id="SSF46955">
    <property type="entry name" value="Putative DNA-binding domain"/>
    <property type="match status" value="1"/>
</dbReference>
<accession>A0A2U1K3G8</accession>
<keyword evidence="2" id="KW-0238">DNA-binding</keyword>
<dbReference type="Pfam" id="PF12728">
    <property type="entry name" value="HTH_17"/>
    <property type="match status" value="1"/>
</dbReference>
<keyword evidence="3" id="KW-1185">Reference proteome</keyword>
<proteinExistence type="predicted"/>
<dbReference type="InterPro" id="IPR041657">
    <property type="entry name" value="HTH_17"/>
</dbReference>